<comment type="caution">
    <text evidence="2">The sequence shown here is derived from an EMBL/GenBank/DDBJ whole genome shotgun (WGS) entry which is preliminary data.</text>
</comment>
<accession>A0ABT3WLQ7</accession>
<proteinExistence type="predicted"/>
<protein>
    <submittedName>
        <fullName evidence="2">ABC transporter substrate-binding protein</fullName>
    </submittedName>
</protein>
<dbReference type="Gene3D" id="3.10.450.710">
    <property type="entry name" value="Tgt2/MlaC"/>
    <property type="match status" value="1"/>
</dbReference>
<evidence type="ECO:0000256" key="1">
    <source>
        <dbReference type="SAM" id="SignalP"/>
    </source>
</evidence>
<keyword evidence="3" id="KW-1185">Reference proteome</keyword>
<dbReference type="Proteomes" id="UP001165575">
    <property type="component" value="Unassembled WGS sequence"/>
</dbReference>
<gene>
    <name evidence="2" type="ORF">NQF89_06245</name>
</gene>
<evidence type="ECO:0000313" key="2">
    <source>
        <dbReference type="EMBL" id="MCX5620020.1"/>
    </source>
</evidence>
<name>A0ABT3WLQ7_9PROT</name>
<dbReference type="RefSeq" id="WP_266137785.1">
    <property type="nucleotide sequence ID" value="NZ_JANIDX010000005.1"/>
</dbReference>
<organism evidence="2 3">
    <name type="scientific">Bombella pollinis</name>
    <dbReference type="NCBI Taxonomy" id="2967337"/>
    <lineage>
        <taxon>Bacteria</taxon>
        <taxon>Pseudomonadati</taxon>
        <taxon>Pseudomonadota</taxon>
        <taxon>Alphaproteobacteria</taxon>
        <taxon>Acetobacterales</taxon>
        <taxon>Acetobacteraceae</taxon>
        <taxon>Bombella</taxon>
    </lineage>
</organism>
<dbReference type="EMBL" id="JANIDX010000005">
    <property type="protein sequence ID" value="MCX5620020.1"/>
    <property type="molecule type" value="Genomic_DNA"/>
</dbReference>
<feature type="signal peptide" evidence="1">
    <location>
        <begin position="1"/>
        <end position="31"/>
    </location>
</feature>
<reference evidence="2 3" key="1">
    <citation type="submission" date="2022-07" db="EMBL/GenBank/DDBJ databases">
        <title>Bombella genomes.</title>
        <authorList>
            <person name="Harer L."/>
            <person name="Styblova S."/>
            <person name="Ehrmann M."/>
        </authorList>
    </citation>
    <scope>NUCLEOTIDE SEQUENCE [LARGE SCALE GENOMIC DNA]</scope>
    <source>
        <strain evidence="2 3">TMW 2.2556</strain>
    </source>
</reference>
<dbReference type="InterPro" id="IPR008869">
    <property type="entry name" value="MlaC/ttg2D"/>
</dbReference>
<feature type="chain" id="PRO_5045760478" evidence="1">
    <location>
        <begin position="32"/>
        <end position="219"/>
    </location>
</feature>
<keyword evidence="1" id="KW-0732">Signal</keyword>
<evidence type="ECO:0000313" key="3">
    <source>
        <dbReference type="Proteomes" id="UP001165575"/>
    </source>
</evidence>
<sequence length="219" mass="23580">MSMKRCLISSLGMMALAIGTVSTLGVHPALASRSSASATPVATTPQAPIEALYKALDKSEHSSASMSKRSAMIAPFVEHAFDMESILKRSIGLHYDHLSTAEKNDLLAAFKHFTVARYVSTFKPGTDAVFTVVNTIQQDGRTIVHTTIGGKDDPNGTPTPIDYVMAQGPDGWRITDILLDGHISQVAAQRADFKTIFNEKGANGLARSLTTKADDFLRE</sequence>
<dbReference type="Pfam" id="PF05494">
    <property type="entry name" value="MlaC"/>
    <property type="match status" value="1"/>
</dbReference>
<dbReference type="InterPro" id="IPR042245">
    <property type="entry name" value="Tgt2/MlaC_sf"/>
</dbReference>